<protein>
    <submittedName>
        <fullName evidence="1">Lycopene cyclase family protein</fullName>
    </submittedName>
</protein>
<proteinExistence type="predicted"/>
<dbReference type="Proteomes" id="UP001596978">
    <property type="component" value="Unassembled WGS sequence"/>
</dbReference>
<comment type="caution">
    <text evidence="1">The sequence shown here is derived from an EMBL/GenBank/DDBJ whole genome shotgun (WGS) entry which is preliminary data.</text>
</comment>
<sequence length="381" mass="44674">MVETYDYIICGAGASGLLLAYRMANDPFFDNKHILLLDKDPKNTNDRTWCYWEEGKGEWDALLYNQWDLAFFGSASFKKTFDLDPYRYKMLRGIDFYTFILKSIEGHRNITFKIEEVKEFVDNNDGVTVETTHATYTARHVFNSLFRPHKLQQQEKYPLLQQHFIGWFIKTPKPVFDAETVTFMDFSIPQKGNTRFMYVLPISENEALLEYTLFSADLLPKNEYEAGILAYIQELGIKEYEITAKEDGNIPMSCFPFEEGNTKNLLHIGTAGGWTKASTGFTFLKTSRKTKEVIEFLKKGKPLDQFHKRNKFWYYDLLFIDVLYRDNARGASLFSEMFKKRSPKKIFRFLDEQSNFIEDLSVMFSLVGKGFERALFKRLFK</sequence>
<dbReference type="EMBL" id="JBHTJH010000017">
    <property type="protein sequence ID" value="MFD0862983.1"/>
    <property type="molecule type" value="Genomic_DNA"/>
</dbReference>
<organism evidence="1 2">
    <name type="scientific">Sungkyunkwania multivorans</name>
    <dbReference type="NCBI Taxonomy" id="1173618"/>
    <lineage>
        <taxon>Bacteria</taxon>
        <taxon>Pseudomonadati</taxon>
        <taxon>Bacteroidota</taxon>
        <taxon>Flavobacteriia</taxon>
        <taxon>Flavobacteriales</taxon>
        <taxon>Flavobacteriaceae</taxon>
        <taxon>Sungkyunkwania</taxon>
    </lineage>
</organism>
<evidence type="ECO:0000313" key="2">
    <source>
        <dbReference type="Proteomes" id="UP001596978"/>
    </source>
</evidence>
<dbReference type="Pfam" id="PF05834">
    <property type="entry name" value="Lycopene_cycl"/>
    <property type="match status" value="1"/>
</dbReference>
<gene>
    <name evidence="1" type="ORF">ACFQ1M_12280</name>
</gene>
<dbReference type="SUPFAM" id="SSF51905">
    <property type="entry name" value="FAD/NAD(P)-binding domain"/>
    <property type="match status" value="1"/>
</dbReference>
<name>A0ABW3D2C8_9FLAO</name>
<reference evidence="2" key="1">
    <citation type="journal article" date="2019" name="Int. J. Syst. Evol. Microbiol.">
        <title>The Global Catalogue of Microorganisms (GCM) 10K type strain sequencing project: providing services to taxonomists for standard genome sequencing and annotation.</title>
        <authorList>
            <consortium name="The Broad Institute Genomics Platform"/>
            <consortium name="The Broad Institute Genome Sequencing Center for Infectious Disease"/>
            <person name="Wu L."/>
            <person name="Ma J."/>
        </authorList>
    </citation>
    <scope>NUCLEOTIDE SEQUENCE [LARGE SCALE GENOMIC DNA]</scope>
    <source>
        <strain evidence="2">CCUG 62952</strain>
    </source>
</reference>
<evidence type="ECO:0000313" key="1">
    <source>
        <dbReference type="EMBL" id="MFD0862983.1"/>
    </source>
</evidence>
<dbReference type="InterPro" id="IPR036188">
    <property type="entry name" value="FAD/NAD-bd_sf"/>
</dbReference>
<dbReference type="RefSeq" id="WP_386408623.1">
    <property type="nucleotide sequence ID" value="NZ_JBHTJH010000017.1"/>
</dbReference>
<keyword evidence="2" id="KW-1185">Reference proteome</keyword>
<dbReference type="Gene3D" id="3.50.50.60">
    <property type="entry name" value="FAD/NAD(P)-binding domain"/>
    <property type="match status" value="1"/>
</dbReference>
<accession>A0ABW3D2C8</accession>